<dbReference type="SUPFAM" id="SSF52172">
    <property type="entry name" value="CheY-like"/>
    <property type="match status" value="1"/>
</dbReference>
<evidence type="ECO:0000256" key="1">
    <source>
        <dbReference type="ARBA" id="ARBA00022553"/>
    </source>
</evidence>
<organism evidence="8 9">
    <name type="scientific">Parapedobacter deserti</name>
    <dbReference type="NCBI Taxonomy" id="1912957"/>
    <lineage>
        <taxon>Bacteria</taxon>
        <taxon>Pseudomonadati</taxon>
        <taxon>Bacteroidota</taxon>
        <taxon>Sphingobacteriia</taxon>
        <taxon>Sphingobacteriales</taxon>
        <taxon>Sphingobacteriaceae</taxon>
        <taxon>Parapedobacter</taxon>
    </lineage>
</organism>
<dbReference type="InterPro" id="IPR000792">
    <property type="entry name" value="Tscrpt_reg_LuxR_C"/>
</dbReference>
<dbReference type="Pfam" id="PF00196">
    <property type="entry name" value="GerE"/>
    <property type="match status" value="1"/>
</dbReference>
<accession>A0ABV7JJN9</accession>
<dbReference type="InterPro" id="IPR016032">
    <property type="entry name" value="Sig_transdc_resp-reg_C-effctor"/>
</dbReference>
<protein>
    <submittedName>
        <fullName evidence="8">Response regulator</fullName>
    </submittedName>
</protein>
<dbReference type="RefSeq" id="WP_379020429.1">
    <property type="nucleotide sequence ID" value="NZ_JBHRTA010000015.1"/>
</dbReference>
<evidence type="ECO:0000256" key="3">
    <source>
        <dbReference type="ARBA" id="ARBA00023125"/>
    </source>
</evidence>
<dbReference type="InterPro" id="IPR058245">
    <property type="entry name" value="NreC/VraR/RcsB-like_REC"/>
</dbReference>
<keyword evidence="3" id="KW-0238">DNA-binding</keyword>
<comment type="caution">
    <text evidence="8">The sequence shown here is derived from an EMBL/GenBank/DDBJ whole genome shotgun (WGS) entry which is preliminary data.</text>
</comment>
<reference evidence="9" key="1">
    <citation type="journal article" date="2019" name="Int. J. Syst. Evol. Microbiol.">
        <title>The Global Catalogue of Microorganisms (GCM) 10K type strain sequencing project: providing services to taxonomists for standard genome sequencing and annotation.</title>
        <authorList>
            <consortium name="The Broad Institute Genomics Platform"/>
            <consortium name="The Broad Institute Genome Sequencing Center for Infectious Disease"/>
            <person name="Wu L."/>
            <person name="Ma J."/>
        </authorList>
    </citation>
    <scope>NUCLEOTIDE SEQUENCE [LARGE SCALE GENOMIC DNA]</scope>
    <source>
        <strain evidence="9">KCTC 52416</strain>
    </source>
</reference>
<dbReference type="PROSITE" id="PS00622">
    <property type="entry name" value="HTH_LUXR_1"/>
    <property type="match status" value="1"/>
</dbReference>
<dbReference type="PANTHER" id="PTHR43214:SF41">
    <property type="entry name" value="NITRATE_NITRITE RESPONSE REGULATOR PROTEIN NARP"/>
    <property type="match status" value="1"/>
</dbReference>
<feature type="modified residue" description="4-aspartylphosphate" evidence="5">
    <location>
        <position position="57"/>
    </location>
</feature>
<dbReference type="InterPro" id="IPR001789">
    <property type="entry name" value="Sig_transdc_resp-reg_receiver"/>
</dbReference>
<dbReference type="SMART" id="SM00448">
    <property type="entry name" value="REC"/>
    <property type="match status" value="1"/>
</dbReference>
<dbReference type="InterPro" id="IPR011006">
    <property type="entry name" value="CheY-like_superfamily"/>
</dbReference>
<dbReference type="PROSITE" id="PS50110">
    <property type="entry name" value="RESPONSE_REGULATORY"/>
    <property type="match status" value="1"/>
</dbReference>
<evidence type="ECO:0000256" key="2">
    <source>
        <dbReference type="ARBA" id="ARBA00023015"/>
    </source>
</evidence>
<dbReference type="CDD" id="cd06170">
    <property type="entry name" value="LuxR_C_like"/>
    <property type="match status" value="1"/>
</dbReference>
<proteinExistence type="predicted"/>
<evidence type="ECO:0000259" key="7">
    <source>
        <dbReference type="PROSITE" id="PS50110"/>
    </source>
</evidence>
<evidence type="ECO:0000313" key="9">
    <source>
        <dbReference type="Proteomes" id="UP001595526"/>
    </source>
</evidence>
<dbReference type="PRINTS" id="PR00038">
    <property type="entry name" value="HTHLUXR"/>
</dbReference>
<dbReference type="SMART" id="SM00421">
    <property type="entry name" value="HTH_LUXR"/>
    <property type="match status" value="1"/>
</dbReference>
<gene>
    <name evidence="8" type="ORF">ACFOET_05605</name>
</gene>
<dbReference type="PROSITE" id="PS50043">
    <property type="entry name" value="HTH_LUXR_2"/>
    <property type="match status" value="1"/>
</dbReference>
<sequence length="214" mass="23930">MKPKLSSVIIADDHGIVRRGVANIIQENWGAVDVYEAKTFEETLHYLRNPVDLLILDIKMPGGNNVAMLDMVKSRQPTTKILMFSSYDERIFAPRYMQAGADGYLNKISDDSDIISAIQTVIEGRKYVSERMKDGLLDSFFGNGEQSVNPLGLLSDREMEVALQLSQGKGVLEIALMMNLKMGTVSTYKVRTFEKLGVNNTMELVDKLKLYAAI</sequence>
<evidence type="ECO:0000259" key="6">
    <source>
        <dbReference type="PROSITE" id="PS50043"/>
    </source>
</evidence>
<evidence type="ECO:0000313" key="8">
    <source>
        <dbReference type="EMBL" id="MFC3197080.1"/>
    </source>
</evidence>
<dbReference type="Proteomes" id="UP001595526">
    <property type="component" value="Unassembled WGS sequence"/>
</dbReference>
<dbReference type="Pfam" id="PF00072">
    <property type="entry name" value="Response_reg"/>
    <property type="match status" value="1"/>
</dbReference>
<feature type="domain" description="HTH luxR-type" evidence="6">
    <location>
        <begin position="147"/>
        <end position="212"/>
    </location>
</feature>
<dbReference type="InterPro" id="IPR039420">
    <property type="entry name" value="WalR-like"/>
</dbReference>
<evidence type="ECO:0000256" key="5">
    <source>
        <dbReference type="PROSITE-ProRule" id="PRU00169"/>
    </source>
</evidence>
<dbReference type="SUPFAM" id="SSF46894">
    <property type="entry name" value="C-terminal effector domain of the bipartite response regulators"/>
    <property type="match status" value="1"/>
</dbReference>
<keyword evidence="2" id="KW-0805">Transcription regulation</keyword>
<dbReference type="CDD" id="cd17535">
    <property type="entry name" value="REC_NarL-like"/>
    <property type="match status" value="1"/>
</dbReference>
<dbReference type="Gene3D" id="3.40.50.2300">
    <property type="match status" value="1"/>
</dbReference>
<keyword evidence="1 5" id="KW-0597">Phosphoprotein</keyword>
<evidence type="ECO:0000256" key="4">
    <source>
        <dbReference type="ARBA" id="ARBA00023163"/>
    </source>
</evidence>
<dbReference type="PANTHER" id="PTHR43214">
    <property type="entry name" value="TWO-COMPONENT RESPONSE REGULATOR"/>
    <property type="match status" value="1"/>
</dbReference>
<name>A0ABV7JJN9_9SPHI</name>
<dbReference type="EMBL" id="JBHRTA010000015">
    <property type="protein sequence ID" value="MFC3197080.1"/>
    <property type="molecule type" value="Genomic_DNA"/>
</dbReference>
<keyword evidence="9" id="KW-1185">Reference proteome</keyword>
<keyword evidence="4" id="KW-0804">Transcription</keyword>
<feature type="domain" description="Response regulatory" evidence="7">
    <location>
        <begin position="7"/>
        <end position="122"/>
    </location>
</feature>